<evidence type="ECO:0000256" key="2">
    <source>
        <dbReference type="ARBA" id="ARBA00022692"/>
    </source>
</evidence>
<protein>
    <submittedName>
        <fullName evidence="7">Uncharacterized protein</fullName>
    </submittedName>
</protein>
<keyword evidence="5 6" id="KW-0472">Membrane</keyword>
<evidence type="ECO:0000256" key="6">
    <source>
        <dbReference type="SAM" id="Phobius"/>
    </source>
</evidence>
<evidence type="ECO:0000313" key="7">
    <source>
        <dbReference type="EMBL" id="ORY42234.1"/>
    </source>
</evidence>
<organism evidence="7 8">
    <name type="scientific">Rhizoclosmatium globosum</name>
    <dbReference type="NCBI Taxonomy" id="329046"/>
    <lineage>
        <taxon>Eukaryota</taxon>
        <taxon>Fungi</taxon>
        <taxon>Fungi incertae sedis</taxon>
        <taxon>Chytridiomycota</taxon>
        <taxon>Chytridiomycota incertae sedis</taxon>
        <taxon>Chytridiomycetes</taxon>
        <taxon>Chytridiales</taxon>
        <taxon>Chytriomycetaceae</taxon>
        <taxon>Rhizoclosmatium</taxon>
    </lineage>
</organism>
<keyword evidence="2 6" id="KW-0812">Transmembrane</keyword>
<feature type="transmembrane region" description="Helical" evidence="6">
    <location>
        <begin position="38"/>
        <end position="62"/>
    </location>
</feature>
<dbReference type="Pfam" id="PF11779">
    <property type="entry name" value="SPT_ssu-like"/>
    <property type="match status" value="1"/>
</dbReference>
<evidence type="ECO:0000256" key="3">
    <source>
        <dbReference type="ARBA" id="ARBA00022824"/>
    </source>
</evidence>
<dbReference type="AlphaFoldDB" id="A0A1Y2C5S7"/>
<reference evidence="7 8" key="1">
    <citation type="submission" date="2016-07" db="EMBL/GenBank/DDBJ databases">
        <title>Pervasive Adenine N6-methylation of Active Genes in Fungi.</title>
        <authorList>
            <consortium name="DOE Joint Genome Institute"/>
            <person name="Mondo S.J."/>
            <person name="Dannebaum R.O."/>
            <person name="Kuo R.C."/>
            <person name="Labutti K."/>
            <person name="Haridas S."/>
            <person name="Kuo A."/>
            <person name="Salamov A."/>
            <person name="Ahrendt S.R."/>
            <person name="Lipzen A."/>
            <person name="Sullivan W."/>
            <person name="Andreopoulos W.B."/>
            <person name="Clum A."/>
            <person name="Lindquist E."/>
            <person name="Daum C."/>
            <person name="Ramamoorthy G.K."/>
            <person name="Gryganskyi A."/>
            <person name="Culley D."/>
            <person name="Magnuson J.K."/>
            <person name="James T.Y."/>
            <person name="O'Malley M.A."/>
            <person name="Stajich J.E."/>
            <person name="Spatafora J.W."/>
            <person name="Visel A."/>
            <person name="Grigoriev I.V."/>
        </authorList>
    </citation>
    <scope>NUCLEOTIDE SEQUENCE [LARGE SCALE GENOMIC DNA]</scope>
    <source>
        <strain evidence="7 8">JEL800</strain>
    </source>
</reference>
<evidence type="ECO:0000256" key="4">
    <source>
        <dbReference type="ARBA" id="ARBA00022989"/>
    </source>
</evidence>
<evidence type="ECO:0000313" key="8">
    <source>
        <dbReference type="Proteomes" id="UP000193642"/>
    </source>
</evidence>
<name>A0A1Y2C5S7_9FUNG</name>
<dbReference type="EMBL" id="MCGO01000029">
    <property type="protein sequence ID" value="ORY42234.1"/>
    <property type="molecule type" value="Genomic_DNA"/>
</dbReference>
<keyword evidence="3" id="KW-0256">Endoplasmic reticulum</keyword>
<dbReference type="GO" id="GO:0005789">
    <property type="term" value="C:endoplasmic reticulum membrane"/>
    <property type="evidence" value="ECO:0007669"/>
    <property type="project" value="UniProtKB-SubCell"/>
</dbReference>
<evidence type="ECO:0000256" key="5">
    <source>
        <dbReference type="ARBA" id="ARBA00023136"/>
    </source>
</evidence>
<dbReference type="Proteomes" id="UP000193642">
    <property type="component" value="Unassembled WGS sequence"/>
</dbReference>
<keyword evidence="4 6" id="KW-1133">Transmembrane helix</keyword>
<proteinExistence type="predicted"/>
<comment type="caution">
    <text evidence="7">The sequence shown here is derived from an EMBL/GenBank/DDBJ whole genome shotgun (WGS) entry which is preliminary data.</text>
</comment>
<dbReference type="OrthoDB" id="202672at2759"/>
<dbReference type="InterPro" id="IPR024512">
    <property type="entry name" value="Ser_palmitoyltrfase_ssu-like"/>
</dbReference>
<keyword evidence="8" id="KW-1185">Reference proteome</keyword>
<sequence>MQSMTLKKWIALKIYQFEMTFGLSDSVLEPWEKFTLNIVLGLFVFGMIRGIILIPSVVTYAIQQISSI</sequence>
<evidence type="ECO:0000256" key="1">
    <source>
        <dbReference type="ARBA" id="ARBA00004477"/>
    </source>
</evidence>
<accession>A0A1Y2C5S7</accession>
<comment type="subcellular location">
    <subcellularLocation>
        <location evidence="1">Endoplasmic reticulum membrane</location>
        <topology evidence="1">Multi-pass membrane protein</topology>
    </subcellularLocation>
</comment>
<gene>
    <name evidence="7" type="ORF">BCR33DRAFT_718429</name>
</gene>